<dbReference type="Proteomes" id="UP000253314">
    <property type="component" value="Unassembled WGS sequence"/>
</dbReference>
<dbReference type="OrthoDB" id="2666601at2"/>
<comment type="caution">
    <text evidence="1">The sequence shown here is derived from an EMBL/GenBank/DDBJ whole genome shotgun (WGS) entry which is preliminary data.</text>
</comment>
<keyword evidence="2" id="KW-1185">Reference proteome</keyword>
<gene>
    <name evidence="1" type="ORF">DS031_13175</name>
</gene>
<dbReference type="AlphaFoldDB" id="A0A366XY66"/>
<organism evidence="1 2">
    <name type="scientific">Bacillus taeanensis</name>
    <dbReference type="NCBI Taxonomy" id="273032"/>
    <lineage>
        <taxon>Bacteria</taxon>
        <taxon>Bacillati</taxon>
        <taxon>Bacillota</taxon>
        <taxon>Bacilli</taxon>
        <taxon>Bacillales</taxon>
        <taxon>Bacillaceae</taxon>
        <taxon>Bacillus</taxon>
    </lineage>
</organism>
<dbReference type="RefSeq" id="WP_113806536.1">
    <property type="nucleotide sequence ID" value="NZ_QOCW01000013.1"/>
</dbReference>
<name>A0A366XY66_9BACI</name>
<accession>A0A366XY66</accession>
<evidence type="ECO:0000313" key="2">
    <source>
        <dbReference type="Proteomes" id="UP000253314"/>
    </source>
</evidence>
<sequence>MAKFTFHSFSIDNLSDSSGVFSGDNYQTNFSSIGKKNEGNGMINGDHNVLFNNKHVVMKRKNGQEKE</sequence>
<evidence type="ECO:0000313" key="1">
    <source>
        <dbReference type="EMBL" id="RBW69104.1"/>
    </source>
</evidence>
<proteinExistence type="predicted"/>
<reference evidence="1 2" key="1">
    <citation type="submission" date="2018-07" db="EMBL/GenBank/DDBJ databases">
        <title>Lottiidibacillus patelloidae gen. nov., sp. nov., isolated from the intestinal tract of a marine limpet and the reclassification of B. taeanensis BH030017T, B. algicola KMM 3737T and B. hwajinpoensis SW-72T as genus Lottiidibacillus.</title>
        <authorList>
            <person name="Liu R."/>
            <person name="Huang Z."/>
        </authorList>
    </citation>
    <scope>NUCLEOTIDE SEQUENCE [LARGE SCALE GENOMIC DNA]</scope>
    <source>
        <strain evidence="1 2">BH030017</strain>
    </source>
</reference>
<dbReference type="EMBL" id="QOCW01000013">
    <property type="protein sequence ID" value="RBW69104.1"/>
    <property type="molecule type" value="Genomic_DNA"/>
</dbReference>
<protein>
    <submittedName>
        <fullName evidence="1">Uncharacterized protein</fullName>
    </submittedName>
</protein>